<dbReference type="AlphaFoldDB" id="A0A9Q0TW02"/>
<dbReference type="Proteomes" id="UP001151532">
    <property type="component" value="Chromosome 10"/>
</dbReference>
<gene>
    <name evidence="1" type="ORF">OIU79_006660</name>
</gene>
<comment type="caution">
    <text evidence="1">The sequence shown here is derived from an EMBL/GenBank/DDBJ whole genome shotgun (WGS) entry which is preliminary data.</text>
</comment>
<protein>
    <submittedName>
        <fullName evidence="1">Uncharacterized protein</fullName>
    </submittedName>
</protein>
<evidence type="ECO:0000313" key="2">
    <source>
        <dbReference type="Proteomes" id="UP001151532"/>
    </source>
</evidence>
<reference evidence="1" key="2">
    <citation type="journal article" date="2023" name="Int. J. Mol. Sci.">
        <title>De Novo Assembly and Annotation of 11 Diverse Shrub Willow (Salix) Genomes Reveals Novel Gene Organization in Sex-Linked Regions.</title>
        <authorList>
            <person name="Hyden B."/>
            <person name="Feng K."/>
            <person name="Yates T.B."/>
            <person name="Jawdy S."/>
            <person name="Cereghino C."/>
            <person name="Smart L.B."/>
            <person name="Muchero W."/>
        </authorList>
    </citation>
    <scope>NUCLEOTIDE SEQUENCE</scope>
    <source>
        <tissue evidence="1">Shoot tip</tissue>
    </source>
</reference>
<evidence type="ECO:0000313" key="1">
    <source>
        <dbReference type="EMBL" id="KAJ6718838.1"/>
    </source>
</evidence>
<reference evidence="1" key="1">
    <citation type="submission" date="2022-11" db="EMBL/GenBank/DDBJ databases">
        <authorList>
            <person name="Hyden B.L."/>
            <person name="Feng K."/>
            <person name="Yates T."/>
            <person name="Jawdy S."/>
            <person name="Smart L.B."/>
            <person name="Muchero W."/>
        </authorList>
    </citation>
    <scope>NUCLEOTIDE SEQUENCE</scope>
    <source>
        <tissue evidence="1">Shoot tip</tissue>
    </source>
</reference>
<keyword evidence="2" id="KW-1185">Reference proteome</keyword>
<dbReference type="EMBL" id="JAPFFK010000014">
    <property type="protein sequence ID" value="KAJ6718838.1"/>
    <property type="molecule type" value="Genomic_DNA"/>
</dbReference>
<organism evidence="1 2">
    <name type="scientific">Salix purpurea</name>
    <name type="common">Purple osier willow</name>
    <dbReference type="NCBI Taxonomy" id="77065"/>
    <lineage>
        <taxon>Eukaryota</taxon>
        <taxon>Viridiplantae</taxon>
        <taxon>Streptophyta</taxon>
        <taxon>Embryophyta</taxon>
        <taxon>Tracheophyta</taxon>
        <taxon>Spermatophyta</taxon>
        <taxon>Magnoliopsida</taxon>
        <taxon>eudicotyledons</taxon>
        <taxon>Gunneridae</taxon>
        <taxon>Pentapetalae</taxon>
        <taxon>rosids</taxon>
        <taxon>fabids</taxon>
        <taxon>Malpighiales</taxon>
        <taxon>Salicaceae</taxon>
        <taxon>Saliceae</taxon>
        <taxon>Salix</taxon>
    </lineage>
</organism>
<sequence>MTRLSIRQTLYFQKSSCQCQNSHKPSNLSIYLSIDISTFNLNQGSCNNWSLSSSDYSKPETRITGEIKEDNNQTQFTRGCNESPETKLPKKEANGSCRRLCMPEIRKGKQEKRLTRRLMPVTLQKETDIAALERASSPK</sequence>
<accession>A0A9Q0TW02</accession>
<proteinExistence type="predicted"/>
<name>A0A9Q0TW02_SALPP</name>